<name>A0A2P5W004_GOSBA</name>
<evidence type="ECO:0000313" key="3">
    <source>
        <dbReference type="Proteomes" id="UP000239757"/>
    </source>
</evidence>
<sequence>MGMTVTKESSTSSQGTHPQRRSRIPSSSFFLIYEARHTLHSPPSSNEATSFDTSSSSYLYQEKDTKADPRSRVALLHHFNLSAPREYTM</sequence>
<feature type="compositionally biased region" description="Polar residues" evidence="1">
    <location>
        <begin position="41"/>
        <end position="59"/>
    </location>
</feature>
<proteinExistence type="predicted"/>
<feature type="compositionally biased region" description="Basic and acidic residues" evidence="1">
    <location>
        <begin position="61"/>
        <end position="71"/>
    </location>
</feature>
<feature type="compositionally biased region" description="Polar residues" evidence="1">
    <location>
        <begin position="1"/>
        <end position="17"/>
    </location>
</feature>
<feature type="region of interest" description="Disordered" evidence="1">
    <location>
        <begin position="40"/>
        <end position="71"/>
    </location>
</feature>
<feature type="region of interest" description="Disordered" evidence="1">
    <location>
        <begin position="1"/>
        <end position="25"/>
    </location>
</feature>
<organism evidence="2 3">
    <name type="scientific">Gossypium barbadense</name>
    <name type="common">Sea Island cotton</name>
    <name type="synonym">Hibiscus barbadensis</name>
    <dbReference type="NCBI Taxonomy" id="3634"/>
    <lineage>
        <taxon>Eukaryota</taxon>
        <taxon>Viridiplantae</taxon>
        <taxon>Streptophyta</taxon>
        <taxon>Embryophyta</taxon>
        <taxon>Tracheophyta</taxon>
        <taxon>Spermatophyta</taxon>
        <taxon>Magnoliopsida</taxon>
        <taxon>eudicotyledons</taxon>
        <taxon>Gunneridae</taxon>
        <taxon>Pentapetalae</taxon>
        <taxon>rosids</taxon>
        <taxon>malvids</taxon>
        <taxon>Malvales</taxon>
        <taxon>Malvaceae</taxon>
        <taxon>Malvoideae</taxon>
        <taxon>Gossypium</taxon>
    </lineage>
</organism>
<accession>A0A2P5W004</accession>
<protein>
    <submittedName>
        <fullName evidence="2">Uncharacterized protein</fullName>
    </submittedName>
</protein>
<dbReference type="Proteomes" id="UP000239757">
    <property type="component" value="Unassembled WGS sequence"/>
</dbReference>
<gene>
    <name evidence="2" type="ORF">GOBAR_AA36305</name>
</gene>
<dbReference type="EMBL" id="KZ669877">
    <property type="protein sequence ID" value="PPR84407.1"/>
    <property type="molecule type" value="Genomic_DNA"/>
</dbReference>
<evidence type="ECO:0000313" key="2">
    <source>
        <dbReference type="EMBL" id="PPR84407.1"/>
    </source>
</evidence>
<reference evidence="2 3" key="1">
    <citation type="submission" date="2015-01" db="EMBL/GenBank/DDBJ databases">
        <title>Genome of allotetraploid Gossypium barbadense reveals genomic plasticity and fiber elongation in cotton evolution.</title>
        <authorList>
            <person name="Chen X."/>
            <person name="Liu X."/>
            <person name="Zhao B."/>
            <person name="Zheng H."/>
            <person name="Hu Y."/>
            <person name="Lu G."/>
            <person name="Yang C."/>
            <person name="Chen J."/>
            <person name="Shan C."/>
            <person name="Zhang L."/>
            <person name="Zhou Y."/>
            <person name="Wang L."/>
            <person name="Guo W."/>
            <person name="Bai Y."/>
            <person name="Ruan J."/>
            <person name="Shangguan X."/>
            <person name="Mao Y."/>
            <person name="Jiang J."/>
            <person name="Zhu Y."/>
            <person name="Lei J."/>
            <person name="Kang H."/>
            <person name="Chen S."/>
            <person name="He X."/>
            <person name="Wang R."/>
            <person name="Wang Y."/>
            <person name="Chen J."/>
            <person name="Wang L."/>
            <person name="Yu S."/>
            <person name="Wang B."/>
            <person name="Wei J."/>
            <person name="Song S."/>
            <person name="Lu X."/>
            <person name="Gao Z."/>
            <person name="Gu W."/>
            <person name="Deng X."/>
            <person name="Ma D."/>
            <person name="Wang S."/>
            <person name="Liang W."/>
            <person name="Fang L."/>
            <person name="Cai C."/>
            <person name="Zhu X."/>
            <person name="Zhou B."/>
            <person name="Zhang Y."/>
            <person name="Chen Z."/>
            <person name="Xu S."/>
            <person name="Zhu R."/>
            <person name="Wang S."/>
            <person name="Zhang T."/>
            <person name="Zhao G."/>
        </authorList>
    </citation>
    <scope>NUCLEOTIDE SEQUENCE [LARGE SCALE GENOMIC DNA]</scope>
    <source>
        <strain evidence="3">cv. Xinhai21</strain>
        <tissue evidence="2">Leaf</tissue>
    </source>
</reference>
<dbReference type="AlphaFoldDB" id="A0A2P5W004"/>
<evidence type="ECO:0000256" key="1">
    <source>
        <dbReference type="SAM" id="MobiDB-lite"/>
    </source>
</evidence>